<dbReference type="PROSITE" id="PS50931">
    <property type="entry name" value="HTH_LYSR"/>
    <property type="match status" value="1"/>
</dbReference>
<proteinExistence type="inferred from homology"/>
<dbReference type="PRINTS" id="PR00039">
    <property type="entry name" value="HTHLYSR"/>
</dbReference>
<accession>A0ABV8VDZ5</accession>
<evidence type="ECO:0000313" key="6">
    <source>
        <dbReference type="EMBL" id="MFC4374265.1"/>
    </source>
</evidence>
<name>A0ABV8VDZ5_9NOCA</name>
<keyword evidence="3" id="KW-0238">DNA-binding</keyword>
<reference evidence="7" key="1">
    <citation type="journal article" date="2019" name="Int. J. Syst. Evol. Microbiol.">
        <title>The Global Catalogue of Microorganisms (GCM) 10K type strain sequencing project: providing services to taxonomists for standard genome sequencing and annotation.</title>
        <authorList>
            <consortium name="The Broad Institute Genomics Platform"/>
            <consortium name="The Broad Institute Genome Sequencing Center for Infectious Disease"/>
            <person name="Wu L."/>
            <person name="Ma J."/>
        </authorList>
    </citation>
    <scope>NUCLEOTIDE SEQUENCE [LARGE SCALE GENOMIC DNA]</scope>
    <source>
        <strain evidence="7">IBRC-M 10490</strain>
    </source>
</reference>
<evidence type="ECO:0000256" key="3">
    <source>
        <dbReference type="ARBA" id="ARBA00023125"/>
    </source>
</evidence>
<dbReference type="InterPro" id="IPR036388">
    <property type="entry name" value="WH-like_DNA-bd_sf"/>
</dbReference>
<dbReference type="Gene3D" id="3.40.190.290">
    <property type="match status" value="1"/>
</dbReference>
<dbReference type="InterPro" id="IPR005119">
    <property type="entry name" value="LysR_subst-bd"/>
</dbReference>
<dbReference type="SUPFAM" id="SSF53850">
    <property type="entry name" value="Periplasmic binding protein-like II"/>
    <property type="match status" value="1"/>
</dbReference>
<gene>
    <name evidence="6" type="ORF">ACFO5K_09120</name>
</gene>
<dbReference type="Gene3D" id="1.10.10.10">
    <property type="entry name" value="Winged helix-like DNA-binding domain superfamily/Winged helix DNA-binding domain"/>
    <property type="match status" value="1"/>
</dbReference>
<organism evidence="6 7">
    <name type="scientific">Nocardia halotolerans</name>
    <dbReference type="NCBI Taxonomy" id="1755878"/>
    <lineage>
        <taxon>Bacteria</taxon>
        <taxon>Bacillati</taxon>
        <taxon>Actinomycetota</taxon>
        <taxon>Actinomycetes</taxon>
        <taxon>Mycobacteriales</taxon>
        <taxon>Nocardiaceae</taxon>
        <taxon>Nocardia</taxon>
    </lineage>
</organism>
<dbReference type="InterPro" id="IPR036390">
    <property type="entry name" value="WH_DNA-bd_sf"/>
</dbReference>
<keyword evidence="4" id="KW-0804">Transcription</keyword>
<protein>
    <submittedName>
        <fullName evidence="6">LysR substrate-binding domain-containing protein</fullName>
    </submittedName>
</protein>
<dbReference type="EMBL" id="JBHSDL010000008">
    <property type="protein sequence ID" value="MFC4374265.1"/>
    <property type="molecule type" value="Genomic_DNA"/>
</dbReference>
<dbReference type="Proteomes" id="UP001595844">
    <property type="component" value="Unassembled WGS sequence"/>
</dbReference>
<keyword evidence="2" id="KW-0805">Transcription regulation</keyword>
<evidence type="ECO:0000313" key="7">
    <source>
        <dbReference type="Proteomes" id="UP001595844"/>
    </source>
</evidence>
<dbReference type="InterPro" id="IPR050950">
    <property type="entry name" value="HTH-type_LysR_regulators"/>
</dbReference>
<dbReference type="Pfam" id="PF00126">
    <property type="entry name" value="HTH_1"/>
    <property type="match status" value="1"/>
</dbReference>
<dbReference type="PANTHER" id="PTHR30419">
    <property type="entry name" value="HTH-TYPE TRANSCRIPTIONAL REGULATOR YBHD"/>
    <property type="match status" value="1"/>
</dbReference>
<dbReference type="SUPFAM" id="SSF46785">
    <property type="entry name" value="Winged helix' DNA-binding domain"/>
    <property type="match status" value="1"/>
</dbReference>
<evidence type="ECO:0000256" key="4">
    <source>
        <dbReference type="ARBA" id="ARBA00023163"/>
    </source>
</evidence>
<feature type="domain" description="HTH lysR-type" evidence="5">
    <location>
        <begin position="11"/>
        <end position="68"/>
    </location>
</feature>
<evidence type="ECO:0000256" key="1">
    <source>
        <dbReference type="ARBA" id="ARBA00009437"/>
    </source>
</evidence>
<sequence length="310" mass="33454">MDMPKLLDGRLKLRHLVLVDALTRQGSVVGAAAALHVTQPVATRSLHDLETILGVSLYKRGARGITPTIFGEAFTTHARAVLAQLNQAGRHVVELAEADRGTVAVGTHLAGSNVLLPVAIARLKAERPSLTVIVREGTPEVLLVELEAGRVDLIVGRLTAATDENVVRKTLYQESIELVTRSDHPLSDRVDLTLDDLRGFPWILPGTETSLRRELEEHFVRNAMALPDNRVEATSFLTVRRLLLETDMIAALPSLIARDDSRLKPLPVSLEPIGHSVGLTLSASRTLSPSTAALVDNLGTIAAEMAPTCD</sequence>
<evidence type="ECO:0000259" key="5">
    <source>
        <dbReference type="PROSITE" id="PS50931"/>
    </source>
</evidence>
<dbReference type="InterPro" id="IPR000847">
    <property type="entry name" value="LysR_HTH_N"/>
</dbReference>
<comment type="caution">
    <text evidence="6">The sequence shown here is derived from an EMBL/GenBank/DDBJ whole genome shotgun (WGS) entry which is preliminary data.</text>
</comment>
<evidence type="ECO:0000256" key="2">
    <source>
        <dbReference type="ARBA" id="ARBA00023015"/>
    </source>
</evidence>
<dbReference type="Pfam" id="PF03466">
    <property type="entry name" value="LysR_substrate"/>
    <property type="match status" value="1"/>
</dbReference>
<comment type="similarity">
    <text evidence="1">Belongs to the LysR transcriptional regulatory family.</text>
</comment>
<keyword evidence="7" id="KW-1185">Reference proteome</keyword>
<dbReference type="PANTHER" id="PTHR30419:SF8">
    <property type="entry name" value="NITROGEN ASSIMILATION TRANSCRIPTIONAL ACTIVATOR-RELATED"/>
    <property type="match status" value="1"/>
</dbReference>
<dbReference type="RefSeq" id="WP_378558941.1">
    <property type="nucleotide sequence ID" value="NZ_JBHSDL010000008.1"/>
</dbReference>